<dbReference type="RefSeq" id="WP_274689078.1">
    <property type="nucleotide sequence ID" value="NZ_JAPMOU010000013.1"/>
</dbReference>
<sequence>MDKTKIPEGEDQGDSEVQRELHELLFAIYNTLKSANSLMEKSGSHYHYNLDRVEIELPIRMEYGPPEKPKAKLDSSAGDSDGDGILEPRHGLKVKLPGKKDVSEKMNDDMLIEKKLNSEFGRLKVLFSRDRVLMSE</sequence>
<evidence type="ECO:0000313" key="2">
    <source>
        <dbReference type="EMBL" id="MDE1462724.1"/>
    </source>
</evidence>
<feature type="region of interest" description="Disordered" evidence="1">
    <location>
        <begin position="62"/>
        <end position="91"/>
    </location>
</feature>
<reference evidence="2 3" key="1">
    <citation type="submission" date="2022-11" db="EMBL/GenBank/DDBJ databases">
        <title>Spartinivicinus poritis sp. nov., isolated from scleractinian coral Porites lutea.</title>
        <authorList>
            <person name="Zhang G."/>
            <person name="Cai L."/>
            <person name="Wei Q."/>
        </authorList>
    </citation>
    <scope>NUCLEOTIDE SEQUENCE [LARGE SCALE GENOMIC DNA]</scope>
    <source>
        <strain evidence="2 3">A2-2</strain>
    </source>
</reference>
<protein>
    <submittedName>
        <fullName evidence="2">Uncharacterized protein</fullName>
    </submittedName>
</protein>
<name>A0ABT5U8M2_9GAMM</name>
<dbReference type="EMBL" id="JAPMOU010000013">
    <property type="protein sequence ID" value="MDE1462724.1"/>
    <property type="molecule type" value="Genomic_DNA"/>
</dbReference>
<comment type="caution">
    <text evidence="2">The sequence shown here is derived from an EMBL/GenBank/DDBJ whole genome shotgun (WGS) entry which is preliminary data.</text>
</comment>
<evidence type="ECO:0000313" key="3">
    <source>
        <dbReference type="Proteomes" id="UP001528823"/>
    </source>
</evidence>
<gene>
    <name evidence="2" type="ORF">ORQ98_12175</name>
</gene>
<evidence type="ECO:0000256" key="1">
    <source>
        <dbReference type="SAM" id="MobiDB-lite"/>
    </source>
</evidence>
<accession>A0ABT5U8M2</accession>
<feature type="compositionally biased region" description="Basic and acidic residues" evidence="1">
    <location>
        <begin position="62"/>
        <end position="73"/>
    </location>
</feature>
<keyword evidence="3" id="KW-1185">Reference proteome</keyword>
<dbReference type="Proteomes" id="UP001528823">
    <property type="component" value="Unassembled WGS sequence"/>
</dbReference>
<proteinExistence type="predicted"/>
<organism evidence="2 3">
    <name type="scientific">Spartinivicinus poritis</name>
    <dbReference type="NCBI Taxonomy" id="2994640"/>
    <lineage>
        <taxon>Bacteria</taxon>
        <taxon>Pseudomonadati</taxon>
        <taxon>Pseudomonadota</taxon>
        <taxon>Gammaproteobacteria</taxon>
        <taxon>Oceanospirillales</taxon>
        <taxon>Zooshikellaceae</taxon>
        <taxon>Spartinivicinus</taxon>
    </lineage>
</organism>